<name>A0A8X8BLQ5_POLSE</name>
<proteinExistence type="predicted"/>
<dbReference type="InterPro" id="IPR015943">
    <property type="entry name" value="WD40/YVTN_repeat-like_dom_sf"/>
</dbReference>
<keyword evidence="1" id="KW-0325">Glycoprotein</keyword>
<dbReference type="Pfam" id="PF01403">
    <property type="entry name" value="Sema"/>
    <property type="match status" value="1"/>
</dbReference>
<evidence type="ECO:0000256" key="3">
    <source>
        <dbReference type="SAM" id="Coils"/>
    </source>
</evidence>
<dbReference type="InterPro" id="IPR036352">
    <property type="entry name" value="Semap_dom_sf"/>
</dbReference>
<feature type="non-terminal residue" evidence="5">
    <location>
        <position position="1"/>
    </location>
</feature>
<dbReference type="InterPro" id="IPR001627">
    <property type="entry name" value="Semap_dom"/>
</dbReference>
<accession>A0A8X8BLQ5</accession>
<dbReference type="SMART" id="SM00630">
    <property type="entry name" value="Sema"/>
    <property type="match status" value="1"/>
</dbReference>
<evidence type="ECO:0000313" key="6">
    <source>
        <dbReference type="Proteomes" id="UP000886611"/>
    </source>
</evidence>
<comment type="caution">
    <text evidence="5">The sequence shown here is derived from an EMBL/GenBank/DDBJ whole genome shotgun (WGS) entry which is preliminary data.</text>
</comment>
<organism evidence="5 6">
    <name type="scientific">Polypterus senegalus</name>
    <name type="common">Senegal bichir</name>
    <dbReference type="NCBI Taxonomy" id="55291"/>
    <lineage>
        <taxon>Eukaryota</taxon>
        <taxon>Metazoa</taxon>
        <taxon>Chordata</taxon>
        <taxon>Craniata</taxon>
        <taxon>Vertebrata</taxon>
        <taxon>Euteleostomi</taxon>
        <taxon>Actinopterygii</taxon>
        <taxon>Polypteriformes</taxon>
        <taxon>Polypteridae</taxon>
        <taxon>Polypterus</taxon>
    </lineage>
</organism>
<dbReference type="InterPro" id="IPR027231">
    <property type="entry name" value="Semaphorin"/>
</dbReference>
<dbReference type="Proteomes" id="UP000886611">
    <property type="component" value="Unassembled WGS sequence"/>
</dbReference>
<protein>
    <submittedName>
        <fullName evidence="5">SEM4B protein</fullName>
    </submittedName>
</protein>
<dbReference type="GO" id="GO:0071526">
    <property type="term" value="P:semaphorin-plexin signaling pathway"/>
    <property type="evidence" value="ECO:0007669"/>
    <property type="project" value="TreeGrafter"/>
</dbReference>
<dbReference type="PROSITE" id="PS51004">
    <property type="entry name" value="SEMA"/>
    <property type="match status" value="1"/>
</dbReference>
<dbReference type="Gene3D" id="2.130.10.10">
    <property type="entry name" value="YVTN repeat-like/Quinoprotein amine dehydrogenase"/>
    <property type="match status" value="2"/>
</dbReference>
<feature type="non-terminal residue" evidence="5">
    <location>
        <position position="376"/>
    </location>
</feature>
<keyword evidence="3" id="KW-0175">Coiled coil</keyword>
<dbReference type="EMBL" id="JAATIS010004040">
    <property type="protein sequence ID" value="KAG2462688.1"/>
    <property type="molecule type" value="Genomic_DNA"/>
</dbReference>
<keyword evidence="6" id="KW-1185">Reference proteome</keyword>
<dbReference type="SUPFAM" id="SSF101912">
    <property type="entry name" value="Sema domain"/>
    <property type="match status" value="1"/>
</dbReference>
<dbReference type="PANTHER" id="PTHR11036">
    <property type="entry name" value="SEMAPHORIN"/>
    <property type="match status" value="1"/>
</dbReference>
<feature type="coiled-coil region" evidence="3">
    <location>
        <begin position="27"/>
        <end position="54"/>
    </location>
</feature>
<dbReference type="PANTHER" id="PTHR11036:SF145">
    <property type="entry name" value="SEMAPHORIN-4A ISOFORM X1-RELATED"/>
    <property type="match status" value="1"/>
</dbReference>
<reference evidence="5 6" key="1">
    <citation type="journal article" date="2021" name="Cell">
        <title>Tracing the genetic footprints of vertebrate landing in non-teleost ray-finned fishes.</title>
        <authorList>
            <person name="Bi X."/>
            <person name="Wang K."/>
            <person name="Yang L."/>
            <person name="Pan H."/>
            <person name="Jiang H."/>
            <person name="Wei Q."/>
            <person name="Fang M."/>
            <person name="Yu H."/>
            <person name="Zhu C."/>
            <person name="Cai Y."/>
            <person name="He Y."/>
            <person name="Gan X."/>
            <person name="Zeng H."/>
            <person name="Yu D."/>
            <person name="Zhu Y."/>
            <person name="Jiang H."/>
            <person name="Qiu Q."/>
            <person name="Yang H."/>
            <person name="Zhang Y.E."/>
            <person name="Wang W."/>
            <person name="Zhu M."/>
            <person name="He S."/>
            <person name="Zhang G."/>
        </authorList>
    </citation>
    <scope>NUCLEOTIDE SEQUENCE [LARGE SCALE GENOMIC DNA]</scope>
    <source>
        <strain evidence="5">Bchr_013</strain>
    </source>
</reference>
<comment type="caution">
    <text evidence="2">Lacks conserved residue(s) required for the propagation of feature annotation.</text>
</comment>
<dbReference type="GO" id="GO:0030215">
    <property type="term" value="F:semaphorin receptor binding"/>
    <property type="evidence" value="ECO:0007669"/>
    <property type="project" value="InterPro"/>
</dbReference>
<evidence type="ECO:0000256" key="2">
    <source>
        <dbReference type="PROSITE-ProRule" id="PRU00352"/>
    </source>
</evidence>
<dbReference type="GO" id="GO:0005886">
    <property type="term" value="C:plasma membrane"/>
    <property type="evidence" value="ECO:0007669"/>
    <property type="project" value="TreeGrafter"/>
</dbReference>
<feature type="domain" description="Sema" evidence="4">
    <location>
        <begin position="160"/>
        <end position="376"/>
    </location>
</feature>
<gene>
    <name evidence="5" type="primary">Sema4b_0</name>
    <name evidence="5" type="ORF">GTO96_0001295</name>
</gene>
<evidence type="ECO:0000259" key="4">
    <source>
        <dbReference type="PROSITE" id="PS51004"/>
    </source>
</evidence>
<sequence>MEQRKLSDQANTLVDLSKMQNVMYDLITELNDRSEDLEKQIVSLESKLEQLTSSFNSLPGLIAETLRLQHAQLLLVIAENRAGTGINSSKRVSWFGESNLKNTTTLLLSEDSNTLYVGARDSVVFLDVSQPGTLKLQNKLNLSPSVEEIADCTKKVDNPRNDNGGTLIQQNIWTTFAKAEIRCPSSKKLPYNIIQDIFALTPSKNDSSNETLFYGIFTSQWPESFGKSAVCAFRMNDIKAVFTGGYLKFNKDTQRWDRETRQDVRPGTCEQKTDNTIFELKDIYLMDSFIRPVGHKPILESYEHLYKKITVQRVKAANMKTYIILFLLTESGSLHKVVMEDGEIRFNETIQLFTEPQPVTSLLLSSEKASGEKRVM</sequence>
<dbReference type="GO" id="GO:0001755">
    <property type="term" value="P:neural crest cell migration"/>
    <property type="evidence" value="ECO:0007669"/>
    <property type="project" value="TreeGrafter"/>
</dbReference>
<dbReference type="GO" id="GO:0030335">
    <property type="term" value="P:positive regulation of cell migration"/>
    <property type="evidence" value="ECO:0007669"/>
    <property type="project" value="TreeGrafter"/>
</dbReference>
<dbReference type="AlphaFoldDB" id="A0A8X8BLQ5"/>
<dbReference type="GO" id="GO:0045499">
    <property type="term" value="F:chemorepellent activity"/>
    <property type="evidence" value="ECO:0007669"/>
    <property type="project" value="TreeGrafter"/>
</dbReference>
<dbReference type="GO" id="GO:0007411">
    <property type="term" value="P:axon guidance"/>
    <property type="evidence" value="ECO:0007669"/>
    <property type="project" value="TreeGrafter"/>
</dbReference>
<evidence type="ECO:0000313" key="5">
    <source>
        <dbReference type="EMBL" id="KAG2462688.1"/>
    </source>
</evidence>
<evidence type="ECO:0000256" key="1">
    <source>
        <dbReference type="ARBA" id="ARBA00023180"/>
    </source>
</evidence>